<dbReference type="AlphaFoldDB" id="A0AAV7PCV3"/>
<keyword evidence="3" id="KW-1185">Reference proteome</keyword>
<comment type="caution">
    <text evidence="2">The sequence shown here is derived from an EMBL/GenBank/DDBJ whole genome shotgun (WGS) entry which is preliminary data.</text>
</comment>
<sequence>MCSWSDFGSGQAGAVQQSYKLEGRCQRGLLPSSFRSPASPRPGCSRLTTGERATESGPMYLLADTAPSATPPGGPRLGCPRPENPNPACCRGGNRPKSGAGKWCRGPPASAPTLDSADQAFPALENPGRPQFGRPIASGGCAPGAHGSLARSSPPTHSEGEYGQGPERLAHSDSPRLPPSQGPWLRPLQRSNRSRQSCAVGIIFH</sequence>
<organism evidence="2 3">
    <name type="scientific">Pleurodeles waltl</name>
    <name type="common">Iberian ribbed newt</name>
    <dbReference type="NCBI Taxonomy" id="8319"/>
    <lineage>
        <taxon>Eukaryota</taxon>
        <taxon>Metazoa</taxon>
        <taxon>Chordata</taxon>
        <taxon>Craniata</taxon>
        <taxon>Vertebrata</taxon>
        <taxon>Euteleostomi</taxon>
        <taxon>Amphibia</taxon>
        <taxon>Batrachia</taxon>
        <taxon>Caudata</taxon>
        <taxon>Salamandroidea</taxon>
        <taxon>Salamandridae</taxon>
        <taxon>Pleurodelinae</taxon>
        <taxon>Pleurodeles</taxon>
    </lineage>
</organism>
<gene>
    <name evidence="2" type="ORF">NDU88_004556</name>
</gene>
<protein>
    <submittedName>
        <fullName evidence="2">Uncharacterized protein</fullName>
    </submittedName>
</protein>
<dbReference type="Proteomes" id="UP001066276">
    <property type="component" value="Chromosome 7"/>
</dbReference>
<reference evidence="2" key="1">
    <citation type="journal article" date="2022" name="bioRxiv">
        <title>Sequencing and chromosome-scale assembly of the giantPleurodeles waltlgenome.</title>
        <authorList>
            <person name="Brown T."/>
            <person name="Elewa A."/>
            <person name="Iarovenko S."/>
            <person name="Subramanian E."/>
            <person name="Araus A.J."/>
            <person name="Petzold A."/>
            <person name="Susuki M."/>
            <person name="Suzuki K.-i.T."/>
            <person name="Hayashi T."/>
            <person name="Toyoda A."/>
            <person name="Oliveira C."/>
            <person name="Osipova E."/>
            <person name="Leigh N.D."/>
            <person name="Simon A."/>
            <person name="Yun M.H."/>
        </authorList>
    </citation>
    <scope>NUCLEOTIDE SEQUENCE</scope>
    <source>
        <strain evidence="2">20211129_DDA</strain>
        <tissue evidence="2">Liver</tissue>
    </source>
</reference>
<feature type="region of interest" description="Disordered" evidence="1">
    <location>
        <begin position="30"/>
        <end position="196"/>
    </location>
</feature>
<evidence type="ECO:0000256" key="1">
    <source>
        <dbReference type="SAM" id="MobiDB-lite"/>
    </source>
</evidence>
<evidence type="ECO:0000313" key="3">
    <source>
        <dbReference type="Proteomes" id="UP001066276"/>
    </source>
</evidence>
<feature type="compositionally biased region" description="Low complexity" evidence="1">
    <location>
        <begin position="31"/>
        <end position="42"/>
    </location>
</feature>
<proteinExistence type="predicted"/>
<dbReference type="EMBL" id="JANPWB010000011">
    <property type="protein sequence ID" value="KAJ1126147.1"/>
    <property type="molecule type" value="Genomic_DNA"/>
</dbReference>
<accession>A0AAV7PCV3</accession>
<name>A0AAV7PCV3_PLEWA</name>
<evidence type="ECO:0000313" key="2">
    <source>
        <dbReference type="EMBL" id="KAJ1126147.1"/>
    </source>
</evidence>